<dbReference type="InterPro" id="IPR041985">
    <property type="entry name" value="Ribosomal_eL14_KOW"/>
</dbReference>
<dbReference type="OrthoDB" id="1683515at2"/>
<proteinExistence type="predicted"/>
<dbReference type="SUPFAM" id="SSF50104">
    <property type="entry name" value="Translation proteins SH3-like domain"/>
    <property type="match status" value="1"/>
</dbReference>
<gene>
    <name evidence="3" type="ORF">CUESP1_0044</name>
</gene>
<evidence type="ECO:0000256" key="1">
    <source>
        <dbReference type="ARBA" id="ARBA00022980"/>
    </source>
</evidence>
<sequence length="93" mass="10683">MDSTNDITVGQVVKSRAGRDKGNIFLVLSVVDDKHVLIVDGNLRKLDRPKKKKAKHLTVYNTVLPELKYKLDNNMKINNAYIRKLLEPFNKSF</sequence>
<evidence type="ECO:0000313" key="3">
    <source>
        <dbReference type="EMBL" id="SHD75443.1"/>
    </source>
</evidence>
<dbReference type="EMBL" id="LT669839">
    <property type="protein sequence ID" value="SHD75443.1"/>
    <property type="molecule type" value="Genomic_DNA"/>
</dbReference>
<dbReference type="Proteomes" id="UP000245423">
    <property type="component" value="Chromosome 1"/>
</dbReference>
<dbReference type="InterPro" id="IPR008991">
    <property type="entry name" value="Translation_prot_SH3-like_sf"/>
</dbReference>
<organism evidence="3 4">
    <name type="scientific">[Clostridium] ultunense Esp</name>
    <dbReference type="NCBI Taxonomy" id="1288971"/>
    <lineage>
        <taxon>Bacteria</taxon>
        <taxon>Bacillati</taxon>
        <taxon>Bacillota</taxon>
        <taxon>Tissierellia</taxon>
        <taxon>Tissierellales</taxon>
        <taxon>Tepidimicrobiaceae</taxon>
        <taxon>Schnuerera</taxon>
    </lineage>
</organism>
<keyword evidence="4" id="KW-1185">Reference proteome</keyword>
<accession>A0A1M4PJ11</accession>
<keyword evidence="2" id="KW-0687">Ribonucleoprotein</keyword>
<name>A0A1M4PJ11_9FIRM</name>
<dbReference type="InterPro" id="IPR014722">
    <property type="entry name" value="Rib_uL2_dom2"/>
</dbReference>
<dbReference type="GO" id="GO:1990904">
    <property type="term" value="C:ribonucleoprotein complex"/>
    <property type="evidence" value="ECO:0007669"/>
    <property type="project" value="UniProtKB-KW"/>
</dbReference>
<dbReference type="GO" id="GO:0005840">
    <property type="term" value="C:ribosome"/>
    <property type="evidence" value="ECO:0007669"/>
    <property type="project" value="UniProtKB-KW"/>
</dbReference>
<dbReference type="CDD" id="cd06088">
    <property type="entry name" value="KOW_RPL14"/>
    <property type="match status" value="1"/>
</dbReference>
<dbReference type="RefSeq" id="WP_025640190.1">
    <property type="nucleotide sequence ID" value="NZ_LT669839.1"/>
</dbReference>
<reference evidence="3 4" key="1">
    <citation type="submission" date="2016-11" db="EMBL/GenBank/DDBJ databases">
        <authorList>
            <person name="Manzoor S."/>
        </authorList>
    </citation>
    <scope>NUCLEOTIDE SEQUENCE [LARGE SCALE GENOMIC DNA]</scope>
    <source>
        <strain evidence="3">Clostridium ultunense strain Esp</strain>
    </source>
</reference>
<evidence type="ECO:0000313" key="4">
    <source>
        <dbReference type="Proteomes" id="UP000245423"/>
    </source>
</evidence>
<keyword evidence="1" id="KW-0689">Ribosomal protein</keyword>
<dbReference type="AlphaFoldDB" id="A0A1M4PJ11"/>
<dbReference type="Gene3D" id="2.30.30.30">
    <property type="match status" value="1"/>
</dbReference>
<evidence type="ECO:0000256" key="2">
    <source>
        <dbReference type="ARBA" id="ARBA00023274"/>
    </source>
</evidence>
<protein>
    <submittedName>
        <fullName evidence="3">Uncharacterized protein</fullName>
    </submittedName>
</protein>